<keyword evidence="3" id="KW-0804">Transcription</keyword>
<keyword evidence="1" id="KW-0805">Transcription regulation</keyword>
<dbReference type="InterPro" id="IPR009057">
    <property type="entry name" value="Homeodomain-like_sf"/>
</dbReference>
<dbReference type="Gene3D" id="1.10.10.60">
    <property type="entry name" value="Homeodomain-like"/>
    <property type="match status" value="2"/>
</dbReference>
<evidence type="ECO:0000256" key="2">
    <source>
        <dbReference type="ARBA" id="ARBA00023125"/>
    </source>
</evidence>
<evidence type="ECO:0000256" key="1">
    <source>
        <dbReference type="ARBA" id="ARBA00023015"/>
    </source>
</evidence>
<dbReference type="Proteomes" id="UP000254807">
    <property type="component" value="Unassembled WGS sequence"/>
</dbReference>
<keyword evidence="5" id="KW-0808">Transferase</keyword>
<sequence length="391" mass="45890">MNIESIKLAMDLLYRKYLIPMMLLDEEGILLHPESSWQTKKPISHYLEAADEQSVTLYHFGKYMLGCFQFQLEGKRCYLMVGPCGVIGTPENSCVFLGHEYHYNIHYSKEDKYSFEEYIQLVHTLFANQPLAQEQLRWYYQTEPGNRSIQTDFNLEANLYDRRVHESTFDSYHFELRYLDYIKRNEPEKVAWVFNKMKETYSVSLSPFELEGLKLKFSAFVAVVTRMSIDEGVPVNQAFGLSDSLIQGLIYIHSADECLRYIKEATYRFMELLHSYPFAQKSLLVKTIVNYIDGHLYEKITIDDLADITQKHKTHLCSQFKKEMDKTIHNYIQEKKIAEAKHLLLFTDHSYEKISTLLAFSSQSHFIQSFKKITGTTPKEFKNIHYAHALS</sequence>
<dbReference type="OrthoDB" id="247151at2"/>
<accession>A0A376GUK5</accession>
<keyword evidence="5" id="KW-0489">Methyltransferase</keyword>
<gene>
    <name evidence="5" type="primary">adaA_1</name>
    <name evidence="5" type="ORF">NCTC12360_00086</name>
</gene>
<dbReference type="PANTHER" id="PTHR43280">
    <property type="entry name" value="ARAC-FAMILY TRANSCRIPTIONAL REGULATOR"/>
    <property type="match status" value="1"/>
</dbReference>
<keyword evidence="6" id="KW-1185">Reference proteome</keyword>
<evidence type="ECO:0000259" key="4">
    <source>
        <dbReference type="PROSITE" id="PS01124"/>
    </source>
</evidence>
<dbReference type="GO" id="GO:0008168">
    <property type="term" value="F:methyltransferase activity"/>
    <property type="evidence" value="ECO:0007669"/>
    <property type="project" value="UniProtKB-KW"/>
</dbReference>
<name>A0A376GUK5_ENTGA</name>
<dbReference type="PROSITE" id="PS01124">
    <property type="entry name" value="HTH_ARAC_FAMILY_2"/>
    <property type="match status" value="1"/>
</dbReference>
<dbReference type="RefSeq" id="WP_060814100.1">
    <property type="nucleotide sequence ID" value="NZ_JAJGOJ010000001.1"/>
</dbReference>
<dbReference type="EMBL" id="UFYW01000001">
    <property type="protein sequence ID" value="STD81673.1"/>
    <property type="molecule type" value="Genomic_DNA"/>
</dbReference>
<dbReference type="GO" id="GO:0032259">
    <property type="term" value="P:methylation"/>
    <property type="evidence" value="ECO:0007669"/>
    <property type="project" value="UniProtKB-KW"/>
</dbReference>
<dbReference type="PANTHER" id="PTHR43280:SF2">
    <property type="entry name" value="HTH-TYPE TRANSCRIPTIONAL REGULATOR EXSA"/>
    <property type="match status" value="1"/>
</dbReference>
<protein>
    <submittedName>
        <fullName evidence="5">AraC family transcriptional regulator</fullName>
        <ecNumber evidence="5">2.1.1.-</ecNumber>
    </submittedName>
</protein>
<organism evidence="5 6">
    <name type="scientific">Enterococcus gallinarum</name>
    <dbReference type="NCBI Taxonomy" id="1353"/>
    <lineage>
        <taxon>Bacteria</taxon>
        <taxon>Bacillati</taxon>
        <taxon>Bacillota</taxon>
        <taxon>Bacilli</taxon>
        <taxon>Lactobacillales</taxon>
        <taxon>Enterococcaceae</taxon>
        <taxon>Enterococcus</taxon>
    </lineage>
</organism>
<dbReference type="EC" id="2.1.1.-" evidence="5"/>
<dbReference type="GO" id="GO:0003700">
    <property type="term" value="F:DNA-binding transcription factor activity"/>
    <property type="evidence" value="ECO:0007669"/>
    <property type="project" value="InterPro"/>
</dbReference>
<evidence type="ECO:0000256" key="3">
    <source>
        <dbReference type="ARBA" id="ARBA00023163"/>
    </source>
</evidence>
<reference evidence="5 6" key="1">
    <citation type="submission" date="2018-06" db="EMBL/GenBank/DDBJ databases">
        <authorList>
            <consortium name="Pathogen Informatics"/>
            <person name="Doyle S."/>
        </authorList>
    </citation>
    <scope>NUCLEOTIDE SEQUENCE [LARGE SCALE GENOMIC DNA]</scope>
    <source>
        <strain evidence="5 6">NCTC12360</strain>
    </source>
</reference>
<dbReference type="SUPFAM" id="SSF46689">
    <property type="entry name" value="Homeodomain-like"/>
    <property type="match status" value="2"/>
</dbReference>
<dbReference type="InterPro" id="IPR018060">
    <property type="entry name" value="HTH_AraC"/>
</dbReference>
<evidence type="ECO:0000313" key="5">
    <source>
        <dbReference type="EMBL" id="STD81673.1"/>
    </source>
</evidence>
<dbReference type="Pfam" id="PF12833">
    <property type="entry name" value="HTH_18"/>
    <property type="match status" value="1"/>
</dbReference>
<proteinExistence type="predicted"/>
<evidence type="ECO:0000313" key="6">
    <source>
        <dbReference type="Proteomes" id="UP000254807"/>
    </source>
</evidence>
<dbReference type="GO" id="GO:0043565">
    <property type="term" value="F:sequence-specific DNA binding"/>
    <property type="evidence" value="ECO:0007669"/>
    <property type="project" value="InterPro"/>
</dbReference>
<dbReference type="SMART" id="SM00342">
    <property type="entry name" value="HTH_ARAC"/>
    <property type="match status" value="1"/>
</dbReference>
<feature type="domain" description="HTH araC/xylS-type" evidence="4">
    <location>
        <begin position="286"/>
        <end position="384"/>
    </location>
</feature>
<dbReference type="AlphaFoldDB" id="A0A376GUK5"/>
<keyword evidence="2" id="KW-0238">DNA-binding</keyword>